<organism evidence="3 4">
    <name type="scientific">Adiantum capillus-veneris</name>
    <name type="common">Maidenhair fern</name>
    <dbReference type="NCBI Taxonomy" id="13818"/>
    <lineage>
        <taxon>Eukaryota</taxon>
        <taxon>Viridiplantae</taxon>
        <taxon>Streptophyta</taxon>
        <taxon>Embryophyta</taxon>
        <taxon>Tracheophyta</taxon>
        <taxon>Polypodiopsida</taxon>
        <taxon>Polypodiidae</taxon>
        <taxon>Polypodiales</taxon>
        <taxon>Pteridineae</taxon>
        <taxon>Pteridaceae</taxon>
        <taxon>Vittarioideae</taxon>
        <taxon>Adiantum</taxon>
    </lineage>
</organism>
<sequence length="406" mass="44853">MNKVIPSESYMAVLPPHPLYASAYCRGHSNSWLQPSRSSQSSSLPSSAVVVPTIASTSLSSSPSVSSSYDECKQDQPSVISKPDETHRQRSIDCLPRLRPLWLSLLLQWTLAAETRRSFITNSLQTLSSPLLPSCAPQPSSTQFSKATKSTVLARRAALMIPFVITASSPCSSLAVKSAAEETANVGRSFLQNLGIGDGDIFYPRLFEGSWICNSTLVAVDTPQGEEKADSKSIEFSRKQLGYTVTYKARFIPFEKYVIGDRLFTTLSLVESTVGSNVVDHGVWSPDQPDRLTLVLRGGLKVQNVVTKRSSSLSGPGQFDTSEYSQQIFDNNRIEGGPPTIKASQNQTRYRWDPTNETVSDIEAFQRVSMYPVVQESLANIDILNLDKPVTVYKYIVRFTRERAVF</sequence>
<feature type="compositionally biased region" description="Low complexity" evidence="1">
    <location>
        <begin position="59"/>
        <end position="68"/>
    </location>
</feature>
<evidence type="ECO:0000313" key="3">
    <source>
        <dbReference type="EMBL" id="KAI5082866.1"/>
    </source>
</evidence>
<dbReference type="AlphaFoldDB" id="A0A9D4VBX5"/>
<evidence type="ECO:0000256" key="1">
    <source>
        <dbReference type="SAM" id="MobiDB-lite"/>
    </source>
</evidence>
<feature type="region of interest" description="Disordered" evidence="1">
    <location>
        <begin position="59"/>
        <end position="86"/>
    </location>
</feature>
<dbReference type="OrthoDB" id="566577at2759"/>
<dbReference type="Proteomes" id="UP000886520">
    <property type="component" value="Chromosome 3"/>
</dbReference>
<accession>A0A9D4VBX5</accession>
<evidence type="ECO:0000313" key="4">
    <source>
        <dbReference type="Proteomes" id="UP000886520"/>
    </source>
</evidence>
<comment type="caution">
    <text evidence="3">The sequence shown here is derived from an EMBL/GenBank/DDBJ whole genome shotgun (WGS) entry which is preliminary data.</text>
</comment>
<protein>
    <recommendedName>
        <fullName evidence="2">DUF6816 domain-containing protein</fullName>
    </recommendedName>
</protein>
<proteinExistence type="predicted"/>
<keyword evidence="4" id="KW-1185">Reference proteome</keyword>
<dbReference type="EMBL" id="JABFUD020000002">
    <property type="protein sequence ID" value="KAI5082866.1"/>
    <property type="molecule type" value="Genomic_DNA"/>
</dbReference>
<reference evidence="3" key="1">
    <citation type="submission" date="2021-01" db="EMBL/GenBank/DDBJ databases">
        <title>Adiantum capillus-veneris genome.</title>
        <authorList>
            <person name="Fang Y."/>
            <person name="Liao Q."/>
        </authorList>
    </citation>
    <scope>NUCLEOTIDE SEQUENCE</scope>
    <source>
        <strain evidence="3">H3</strain>
        <tissue evidence="3">Leaf</tissue>
    </source>
</reference>
<dbReference type="Pfam" id="PF20670">
    <property type="entry name" value="DUF6816"/>
    <property type="match status" value="1"/>
</dbReference>
<evidence type="ECO:0000259" key="2">
    <source>
        <dbReference type="Pfam" id="PF20670"/>
    </source>
</evidence>
<gene>
    <name evidence="3" type="ORF">GOP47_0002609</name>
</gene>
<dbReference type="InterPro" id="IPR049213">
    <property type="entry name" value="DUF6816"/>
</dbReference>
<feature type="domain" description="DUF6816" evidence="2">
    <location>
        <begin position="195"/>
        <end position="402"/>
    </location>
</feature>
<name>A0A9D4VBX5_ADICA</name>